<feature type="domain" description="Cytochrome c" evidence="6">
    <location>
        <begin position="118"/>
        <end position="213"/>
    </location>
</feature>
<dbReference type="GO" id="GO:0020037">
    <property type="term" value="F:heme binding"/>
    <property type="evidence" value="ECO:0007669"/>
    <property type="project" value="InterPro"/>
</dbReference>
<comment type="caution">
    <text evidence="7">The sequence shown here is derived from an EMBL/GenBank/DDBJ whole genome shotgun (WGS) entry which is preliminary data.</text>
</comment>
<evidence type="ECO:0000256" key="1">
    <source>
        <dbReference type="ARBA" id="ARBA00022617"/>
    </source>
</evidence>
<evidence type="ECO:0000313" key="8">
    <source>
        <dbReference type="Proteomes" id="UP000471640"/>
    </source>
</evidence>
<dbReference type="AlphaFoldDB" id="A0A6P1E069"/>
<name>A0A6P1E069_9GAMM</name>
<dbReference type="Proteomes" id="UP000471640">
    <property type="component" value="Unassembled WGS sequence"/>
</dbReference>
<keyword evidence="2 4" id="KW-0479">Metal-binding</keyword>
<reference evidence="8" key="1">
    <citation type="journal article" date="2020" name="Microbiol. Resour. Announc.">
        <title>Draft Genome Sequences of Thiorhodococcus mannitoliphagus and Thiorhodococcus minor, Purple Sulfur Photosynthetic Bacteria in the Gammaproteobacterial Family Chromatiaceae.</title>
        <authorList>
            <person name="Aviles F.A."/>
            <person name="Meyer T.E."/>
            <person name="Kyndt J.A."/>
        </authorList>
    </citation>
    <scope>NUCLEOTIDE SEQUENCE [LARGE SCALE GENOMIC DNA]</scope>
    <source>
        <strain evidence="8">DSM 18266</strain>
    </source>
</reference>
<accession>A0A6P1E069</accession>
<evidence type="ECO:0000256" key="2">
    <source>
        <dbReference type="ARBA" id="ARBA00022723"/>
    </source>
</evidence>
<dbReference type="Gene3D" id="1.10.760.10">
    <property type="entry name" value="Cytochrome c-like domain"/>
    <property type="match status" value="4"/>
</dbReference>
<dbReference type="InterPro" id="IPR036909">
    <property type="entry name" value="Cyt_c-like_dom_sf"/>
</dbReference>
<dbReference type="PANTHER" id="PTHR33751:SF11">
    <property type="entry name" value="BLL4483 PROTEIN"/>
    <property type="match status" value="1"/>
</dbReference>
<proteinExistence type="predicted"/>
<dbReference type="RefSeq" id="WP_164655778.1">
    <property type="nucleotide sequence ID" value="NZ_JAAIJR010000117.1"/>
</dbReference>
<feature type="chain" id="PRO_5026746642" evidence="5">
    <location>
        <begin position="20"/>
        <end position="518"/>
    </location>
</feature>
<dbReference type="PANTHER" id="PTHR33751">
    <property type="entry name" value="CBB3-TYPE CYTOCHROME C OXIDASE SUBUNIT FIXP"/>
    <property type="match status" value="1"/>
</dbReference>
<evidence type="ECO:0000256" key="3">
    <source>
        <dbReference type="ARBA" id="ARBA00023004"/>
    </source>
</evidence>
<gene>
    <name evidence="7" type="ORF">G3480_20630</name>
</gene>
<dbReference type="GO" id="GO:0009055">
    <property type="term" value="F:electron transfer activity"/>
    <property type="evidence" value="ECO:0007669"/>
    <property type="project" value="InterPro"/>
</dbReference>
<dbReference type="InterPro" id="IPR009056">
    <property type="entry name" value="Cyt_c-like_dom"/>
</dbReference>
<dbReference type="GO" id="GO:0046872">
    <property type="term" value="F:metal ion binding"/>
    <property type="evidence" value="ECO:0007669"/>
    <property type="project" value="UniProtKB-KW"/>
</dbReference>
<dbReference type="EMBL" id="JAAIJR010000117">
    <property type="protein sequence ID" value="NEX22683.1"/>
    <property type="molecule type" value="Genomic_DNA"/>
</dbReference>
<feature type="signal peptide" evidence="5">
    <location>
        <begin position="1"/>
        <end position="19"/>
    </location>
</feature>
<feature type="domain" description="Cytochrome c" evidence="6">
    <location>
        <begin position="391"/>
        <end position="477"/>
    </location>
</feature>
<dbReference type="InterPro" id="IPR050597">
    <property type="entry name" value="Cytochrome_c_Oxidase_Subunit"/>
</dbReference>
<keyword evidence="8" id="KW-1185">Reference proteome</keyword>
<protein>
    <submittedName>
        <fullName evidence="7">C-type cytochrome</fullName>
    </submittedName>
</protein>
<feature type="domain" description="Cytochrome c" evidence="6">
    <location>
        <begin position="261"/>
        <end position="366"/>
    </location>
</feature>
<dbReference type="SUPFAM" id="SSF46626">
    <property type="entry name" value="Cytochrome c"/>
    <property type="match status" value="4"/>
</dbReference>
<evidence type="ECO:0000256" key="5">
    <source>
        <dbReference type="SAM" id="SignalP"/>
    </source>
</evidence>
<dbReference type="Pfam" id="PF00034">
    <property type="entry name" value="Cytochrom_C"/>
    <property type="match status" value="2"/>
</dbReference>
<evidence type="ECO:0000256" key="4">
    <source>
        <dbReference type="PROSITE-ProRule" id="PRU00433"/>
    </source>
</evidence>
<dbReference type="Pfam" id="PF13442">
    <property type="entry name" value="Cytochrome_CBB3"/>
    <property type="match status" value="1"/>
</dbReference>
<dbReference type="PROSITE" id="PS51007">
    <property type="entry name" value="CYTC"/>
    <property type="match status" value="4"/>
</dbReference>
<reference evidence="7 8" key="2">
    <citation type="submission" date="2020-02" db="EMBL/GenBank/DDBJ databases">
        <title>Genome sequences of Thiorhodococcus mannitoliphagus and Thiorhodococcus minor, purple sulfur photosynthetic bacteria in the gammaproteobacterial family, Chromatiaceae.</title>
        <authorList>
            <person name="Aviles F.A."/>
            <person name="Meyer T.E."/>
            <person name="Kyndt J.A."/>
        </authorList>
    </citation>
    <scope>NUCLEOTIDE SEQUENCE [LARGE SCALE GENOMIC DNA]</scope>
    <source>
        <strain evidence="7 8">DSM 18266</strain>
    </source>
</reference>
<feature type="domain" description="Cytochrome c" evidence="6">
    <location>
        <begin position="23"/>
        <end position="110"/>
    </location>
</feature>
<keyword evidence="5" id="KW-0732">Signal</keyword>
<organism evidence="7 8">
    <name type="scientific">Thiorhodococcus mannitoliphagus</name>
    <dbReference type="NCBI Taxonomy" id="329406"/>
    <lineage>
        <taxon>Bacteria</taxon>
        <taxon>Pseudomonadati</taxon>
        <taxon>Pseudomonadota</taxon>
        <taxon>Gammaproteobacteria</taxon>
        <taxon>Chromatiales</taxon>
        <taxon>Chromatiaceae</taxon>
        <taxon>Thiorhodococcus</taxon>
    </lineage>
</organism>
<evidence type="ECO:0000259" key="6">
    <source>
        <dbReference type="PROSITE" id="PS51007"/>
    </source>
</evidence>
<keyword evidence="1 4" id="KW-0349">Heme</keyword>
<evidence type="ECO:0000313" key="7">
    <source>
        <dbReference type="EMBL" id="NEX22683.1"/>
    </source>
</evidence>
<sequence>MKRWCLAGVLVSLIPLVQADATAPAGVGQRIAEQGTPQGAAPCASCHGPDGSGNAEAGYPRIAGLGAGYLEKQLRDLASGQRNNPVMHVMAMHLNDAEIAAVAGYYSDLPAPQASATLQQDDGSQMAADLITWGDWVGRRLPACARCHGPDGNGIGAHFPGLAGQQQRYLESQLRAWRQGQRTNDPLGMMRRVAQQLTDAEIRALAADYAALPPGRPTPAPNAPEPGFQLAAEAALTASAQVPSDFQPPARNALPSGPLGAMIGEGQAIFLETYRHPASAQYVGNKLACVHCHLDTGRLAGSAPMWAAWIAYPAYRNKTKQVDSFAERLQGCFTYSLNAEGSSAGAAPSLDSEPIRALAAYAFWLAQGAPTGATKLPGRGYPRLEETPRGFDPQRGEQVYATRCALCHGSDGAGVISTEHQVLFPPLWGPQSYNWGAGMQAIDTAAAFIKANMPLGIAGALTDQEAWDVAAFVDAQQRPQDPRFTGDLQETAKRFHSGRFSLYGQVKGPDGRILGAGR</sequence>
<keyword evidence="3 4" id="KW-0408">Iron</keyword>